<gene>
    <name evidence="1" type="ORF">NQ317_005525</name>
</gene>
<accession>A0ABQ9J1Q1</accession>
<reference evidence="1" key="1">
    <citation type="journal article" date="2023" name="Insect Mol. Biol.">
        <title>Genome sequencing provides insights into the evolution of gene families encoding plant cell wall-degrading enzymes in longhorned beetles.</title>
        <authorList>
            <person name="Shin N.R."/>
            <person name="Okamura Y."/>
            <person name="Kirsch R."/>
            <person name="Pauchet Y."/>
        </authorList>
    </citation>
    <scope>NUCLEOTIDE SEQUENCE</scope>
    <source>
        <strain evidence="1">MMC_N1</strain>
    </source>
</reference>
<sequence length="132" mass="15121">MFNAYNVSRGNYNYLQEGHVNYFQHLLGDDRVIMDLSDLEKYNVDWYLQSNPFHSLATQTACTCILLYIAESEWEGVLAGEGSTNPAHTYPHPYSIHMKYVNTFCLWTALSPLATFWMRLLNTLGLGLKSST</sequence>
<keyword evidence="2" id="KW-1185">Reference proteome</keyword>
<dbReference type="Proteomes" id="UP001162164">
    <property type="component" value="Unassembled WGS sequence"/>
</dbReference>
<proteinExistence type="predicted"/>
<protein>
    <submittedName>
        <fullName evidence="1">Uncharacterized protein</fullName>
    </submittedName>
</protein>
<dbReference type="EMBL" id="JAPWTJ010001484">
    <property type="protein sequence ID" value="KAJ8971409.1"/>
    <property type="molecule type" value="Genomic_DNA"/>
</dbReference>
<organism evidence="1 2">
    <name type="scientific">Molorchus minor</name>
    <dbReference type="NCBI Taxonomy" id="1323400"/>
    <lineage>
        <taxon>Eukaryota</taxon>
        <taxon>Metazoa</taxon>
        <taxon>Ecdysozoa</taxon>
        <taxon>Arthropoda</taxon>
        <taxon>Hexapoda</taxon>
        <taxon>Insecta</taxon>
        <taxon>Pterygota</taxon>
        <taxon>Neoptera</taxon>
        <taxon>Endopterygota</taxon>
        <taxon>Coleoptera</taxon>
        <taxon>Polyphaga</taxon>
        <taxon>Cucujiformia</taxon>
        <taxon>Chrysomeloidea</taxon>
        <taxon>Cerambycidae</taxon>
        <taxon>Lamiinae</taxon>
        <taxon>Monochamini</taxon>
        <taxon>Molorchus</taxon>
    </lineage>
</organism>
<name>A0ABQ9J1Q1_9CUCU</name>
<evidence type="ECO:0000313" key="2">
    <source>
        <dbReference type="Proteomes" id="UP001162164"/>
    </source>
</evidence>
<evidence type="ECO:0000313" key="1">
    <source>
        <dbReference type="EMBL" id="KAJ8971409.1"/>
    </source>
</evidence>
<comment type="caution">
    <text evidence="1">The sequence shown here is derived from an EMBL/GenBank/DDBJ whole genome shotgun (WGS) entry which is preliminary data.</text>
</comment>